<evidence type="ECO:0000259" key="1">
    <source>
        <dbReference type="Pfam" id="PF12146"/>
    </source>
</evidence>
<comment type="caution">
    <text evidence="2">The sequence shown here is derived from an EMBL/GenBank/DDBJ whole genome shotgun (WGS) entry which is preliminary data.</text>
</comment>
<feature type="domain" description="Serine aminopeptidase S33" evidence="1">
    <location>
        <begin position="50"/>
        <end position="142"/>
    </location>
</feature>
<proteinExistence type="predicted"/>
<reference evidence="3" key="1">
    <citation type="journal article" date="2019" name="Int. J. Syst. Evol. Microbiol.">
        <title>The Global Catalogue of Microorganisms (GCM) 10K type strain sequencing project: providing services to taxonomists for standard genome sequencing and annotation.</title>
        <authorList>
            <consortium name="The Broad Institute Genomics Platform"/>
            <consortium name="The Broad Institute Genome Sequencing Center for Infectious Disease"/>
            <person name="Wu L."/>
            <person name="Ma J."/>
        </authorList>
    </citation>
    <scope>NUCLEOTIDE SEQUENCE [LARGE SCALE GENOMIC DNA]</scope>
    <source>
        <strain evidence="3">CECT 8570</strain>
    </source>
</reference>
<dbReference type="GO" id="GO:0016787">
    <property type="term" value="F:hydrolase activity"/>
    <property type="evidence" value="ECO:0007669"/>
    <property type="project" value="UniProtKB-KW"/>
</dbReference>
<dbReference type="InterPro" id="IPR022742">
    <property type="entry name" value="Hydrolase_4"/>
</dbReference>
<gene>
    <name evidence="2" type="ORF">ACFOX3_19150</name>
</gene>
<keyword evidence="2" id="KW-0378">Hydrolase</keyword>
<protein>
    <submittedName>
        <fullName evidence="2">Alpha/beta fold hydrolase</fullName>
    </submittedName>
</protein>
<dbReference type="SUPFAM" id="SSF53474">
    <property type="entry name" value="alpha/beta-Hydrolases"/>
    <property type="match status" value="1"/>
</dbReference>
<dbReference type="Gene3D" id="3.40.50.1820">
    <property type="entry name" value="alpha/beta hydrolase"/>
    <property type="match status" value="1"/>
</dbReference>
<keyword evidence="3" id="KW-1185">Reference proteome</keyword>
<dbReference type="Pfam" id="PF12146">
    <property type="entry name" value="Hydrolase_4"/>
    <property type="match status" value="1"/>
</dbReference>
<evidence type="ECO:0000313" key="2">
    <source>
        <dbReference type="EMBL" id="MFC4364434.1"/>
    </source>
</evidence>
<dbReference type="InterPro" id="IPR029058">
    <property type="entry name" value="AB_hydrolase_fold"/>
</dbReference>
<dbReference type="Proteomes" id="UP001595840">
    <property type="component" value="Unassembled WGS sequence"/>
</dbReference>
<accession>A0ABV8VC79</accession>
<dbReference type="EMBL" id="JBHSCX010000025">
    <property type="protein sequence ID" value="MFC4364434.1"/>
    <property type="molecule type" value="Genomic_DNA"/>
</dbReference>
<organism evidence="2 3">
    <name type="scientific">Simiduia curdlanivorans</name>
    <dbReference type="NCBI Taxonomy" id="1492769"/>
    <lineage>
        <taxon>Bacteria</taxon>
        <taxon>Pseudomonadati</taxon>
        <taxon>Pseudomonadota</taxon>
        <taxon>Gammaproteobacteria</taxon>
        <taxon>Cellvibrionales</taxon>
        <taxon>Cellvibrionaceae</taxon>
        <taxon>Simiduia</taxon>
    </lineage>
</organism>
<name>A0ABV8VC79_9GAMM</name>
<dbReference type="RefSeq" id="WP_290260775.1">
    <property type="nucleotide sequence ID" value="NZ_JAUFQG010000004.1"/>
</dbReference>
<evidence type="ECO:0000313" key="3">
    <source>
        <dbReference type="Proteomes" id="UP001595840"/>
    </source>
</evidence>
<sequence>MEAFFFGSSTHSLYGVYHPPAVATFNNQAVLLCGPVAHEAIRLHKALRFIATQLANAGFHVLRFDYRGQGDSAGNMDGVTPACWQEDIVCAIQELRDISMATNISIIGVRMGGLLAATLKSTPVKVSRLVLWDPWVAGEAYQAEIFSAGKPQPDSNDIEFNGFLFPGSFTAGLPEISLMQSTFNLFQQVDLILSQHNDEFELLSEKLKQHENYTCTSSPAVVDWNYVDNESGILWPMSNMQCVLQRMVGPSL</sequence>